<name>A0AAN7HJB1_9PEZI</name>
<organism evidence="4 5">
    <name type="scientific">Corynascus novoguineensis</name>
    <dbReference type="NCBI Taxonomy" id="1126955"/>
    <lineage>
        <taxon>Eukaryota</taxon>
        <taxon>Fungi</taxon>
        <taxon>Dikarya</taxon>
        <taxon>Ascomycota</taxon>
        <taxon>Pezizomycotina</taxon>
        <taxon>Sordariomycetes</taxon>
        <taxon>Sordariomycetidae</taxon>
        <taxon>Sordariales</taxon>
        <taxon>Chaetomiaceae</taxon>
        <taxon>Corynascus</taxon>
    </lineage>
</organism>
<dbReference type="GO" id="GO:0016491">
    <property type="term" value="F:oxidoreductase activity"/>
    <property type="evidence" value="ECO:0007669"/>
    <property type="project" value="UniProtKB-KW"/>
</dbReference>
<dbReference type="PANTHER" id="PTHR24320:SF282">
    <property type="entry name" value="WW DOMAIN-CONTAINING OXIDOREDUCTASE"/>
    <property type="match status" value="1"/>
</dbReference>
<dbReference type="Pfam" id="PF00106">
    <property type="entry name" value="adh_short"/>
    <property type="match status" value="1"/>
</dbReference>
<dbReference type="PRINTS" id="PR00081">
    <property type="entry name" value="GDHRDH"/>
</dbReference>
<dbReference type="InterPro" id="IPR036291">
    <property type="entry name" value="NAD(P)-bd_dom_sf"/>
</dbReference>
<accession>A0AAN7HJB1</accession>
<dbReference type="Gene3D" id="3.40.50.720">
    <property type="entry name" value="NAD(P)-binding Rossmann-like Domain"/>
    <property type="match status" value="1"/>
</dbReference>
<evidence type="ECO:0000256" key="2">
    <source>
        <dbReference type="ARBA" id="ARBA00022857"/>
    </source>
</evidence>
<dbReference type="AlphaFoldDB" id="A0AAN7HJB1"/>
<keyword evidence="5" id="KW-1185">Reference proteome</keyword>
<dbReference type="PANTHER" id="PTHR24320">
    <property type="entry name" value="RETINOL DEHYDROGENASE"/>
    <property type="match status" value="1"/>
</dbReference>
<proteinExistence type="inferred from homology"/>
<evidence type="ECO:0000313" key="5">
    <source>
        <dbReference type="Proteomes" id="UP001303647"/>
    </source>
</evidence>
<keyword evidence="3" id="KW-0560">Oxidoreductase</keyword>
<reference evidence="4" key="1">
    <citation type="journal article" date="2023" name="Mol. Phylogenet. Evol.">
        <title>Genome-scale phylogeny and comparative genomics of the fungal order Sordariales.</title>
        <authorList>
            <person name="Hensen N."/>
            <person name="Bonometti L."/>
            <person name="Westerberg I."/>
            <person name="Brannstrom I.O."/>
            <person name="Guillou S."/>
            <person name="Cros-Aarteil S."/>
            <person name="Calhoun S."/>
            <person name="Haridas S."/>
            <person name="Kuo A."/>
            <person name="Mondo S."/>
            <person name="Pangilinan J."/>
            <person name="Riley R."/>
            <person name="LaButti K."/>
            <person name="Andreopoulos B."/>
            <person name="Lipzen A."/>
            <person name="Chen C."/>
            <person name="Yan M."/>
            <person name="Daum C."/>
            <person name="Ng V."/>
            <person name="Clum A."/>
            <person name="Steindorff A."/>
            <person name="Ohm R.A."/>
            <person name="Martin F."/>
            <person name="Silar P."/>
            <person name="Natvig D.O."/>
            <person name="Lalanne C."/>
            <person name="Gautier V."/>
            <person name="Ament-Velasquez S.L."/>
            <person name="Kruys A."/>
            <person name="Hutchinson M.I."/>
            <person name="Powell A.J."/>
            <person name="Barry K."/>
            <person name="Miller A.N."/>
            <person name="Grigoriev I.V."/>
            <person name="Debuchy R."/>
            <person name="Gladieux P."/>
            <person name="Hiltunen Thoren M."/>
            <person name="Johannesson H."/>
        </authorList>
    </citation>
    <scope>NUCLEOTIDE SEQUENCE</scope>
    <source>
        <strain evidence="4">CBS 359.72</strain>
    </source>
</reference>
<dbReference type="InterPro" id="IPR002347">
    <property type="entry name" value="SDR_fam"/>
</dbReference>
<dbReference type="Proteomes" id="UP001303647">
    <property type="component" value="Unassembled WGS sequence"/>
</dbReference>
<evidence type="ECO:0000256" key="1">
    <source>
        <dbReference type="ARBA" id="ARBA00006484"/>
    </source>
</evidence>
<evidence type="ECO:0000256" key="3">
    <source>
        <dbReference type="ARBA" id="ARBA00023002"/>
    </source>
</evidence>
<sequence>MLCNNNSVQFNAEKDIPSLEGRVILVTGGSGGLGKQAVLEYARHNPRLIWLAARSIQKANAAVDEIRQQVPGAAIQVVELDLASFASIKNGAATVLSASPRLDILMLNAGIMAVPSGQTAEGYEVQFGTNHMGHALLTKLLLPLLTKTAAGEGRDVRIVTLSSDGHSWASKTGIDFATLKTCGEGLGPLGCYGQSKLANILWTRQLARAHPQFTVASVHPGVVGTQIMENARGTPAMLRTLVRGAVHLGLITSVETGVRNQLWASVAPSGDGRRLVSGGYYVPVGVAGQESALAKDEELARRLWEWTDKELEGHTVAAP</sequence>
<reference evidence="4" key="2">
    <citation type="submission" date="2023-05" db="EMBL/GenBank/DDBJ databases">
        <authorList>
            <consortium name="Lawrence Berkeley National Laboratory"/>
            <person name="Steindorff A."/>
            <person name="Hensen N."/>
            <person name="Bonometti L."/>
            <person name="Westerberg I."/>
            <person name="Brannstrom I.O."/>
            <person name="Guillou S."/>
            <person name="Cros-Aarteil S."/>
            <person name="Calhoun S."/>
            <person name="Haridas S."/>
            <person name="Kuo A."/>
            <person name="Mondo S."/>
            <person name="Pangilinan J."/>
            <person name="Riley R."/>
            <person name="Labutti K."/>
            <person name="Andreopoulos B."/>
            <person name="Lipzen A."/>
            <person name="Chen C."/>
            <person name="Yanf M."/>
            <person name="Daum C."/>
            <person name="Ng V."/>
            <person name="Clum A."/>
            <person name="Ohm R."/>
            <person name="Martin F."/>
            <person name="Silar P."/>
            <person name="Natvig D."/>
            <person name="Lalanne C."/>
            <person name="Gautier V."/>
            <person name="Ament-Velasquez S.L."/>
            <person name="Kruys A."/>
            <person name="Hutchinson M.I."/>
            <person name="Powell A.J."/>
            <person name="Barry K."/>
            <person name="Miller A.N."/>
            <person name="Grigoriev I.V."/>
            <person name="Debuchy R."/>
            <person name="Gladieux P."/>
            <person name="Thoren M.H."/>
            <person name="Johannesson H."/>
        </authorList>
    </citation>
    <scope>NUCLEOTIDE SEQUENCE</scope>
    <source>
        <strain evidence="4">CBS 359.72</strain>
    </source>
</reference>
<gene>
    <name evidence="4" type="ORF">C7999DRAFT_17548</name>
</gene>
<dbReference type="EMBL" id="MU857754">
    <property type="protein sequence ID" value="KAK4244160.1"/>
    <property type="molecule type" value="Genomic_DNA"/>
</dbReference>
<evidence type="ECO:0000313" key="4">
    <source>
        <dbReference type="EMBL" id="KAK4244160.1"/>
    </source>
</evidence>
<evidence type="ECO:0008006" key="6">
    <source>
        <dbReference type="Google" id="ProtNLM"/>
    </source>
</evidence>
<comment type="caution">
    <text evidence="4">The sequence shown here is derived from an EMBL/GenBank/DDBJ whole genome shotgun (WGS) entry which is preliminary data.</text>
</comment>
<comment type="similarity">
    <text evidence="1">Belongs to the short-chain dehydrogenases/reductases (SDR) family.</text>
</comment>
<keyword evidence="2" id="KW-0521">NADP</keyword>
<protein>
    <recommendedName>
        <fullName evidence="6">Short-chain dehydrogenase/reductase</fullName>
    </recommendedName>
</protein>
<dbReference type="SUPFAM" id="SSF51735">
    <property type="entry name" value="NAD(P)-binding Rossmann-fold domains"/>
    <property type="match status" value="1"/>
</dbReference>